<name>A0ABT1QSM2_9GAMM</name>
<keyword evidence="1" id="KW-1133">Transmembrane helix</keyword>
<protein>
    <submittedName>
        <fullName evidence="2">Uncharacterized protein</fullName>
    </submittedName>
</protein>
<organism evidence="2 3">
    <name type="scientific">Tahibacter harae</name>
    <dbReference type="NCBI Taxonomy" id="2963937"/>
    <lineage>
        <taxon>Bacteria</taxon>
        <taxon>Pseudomonadati</taxon>
        <taxon>Pseudomonadota</taxon>
        <taxon>Gammaproteobacteria</taxon>
        <taxon>Lysobacterales</taxon>
        <taxon>Rhodanobacteraceae</taxon>
        <taxon>Tahibacter</taxon>
    </lineage>
</organism>
<accession>A0ABT1QSM2</accession>
<keyword evidence="1" id="KW-0472">Membrane</keyword>
<keyword evidence="3" id="KW-1185">Reference proteome</keyword>
<evidence type="ECO:0000313" key="2">
    <source>
        <dbReference type="EMBL" id="MCQ4165288.1"/>
    </source>
</evidence>
<proteinExistence type="predicted"/>
<sequence>MEKPRLTWPLLAALAVCLLSLIFVVLQIVLTQPVVLLLLEPVAGGSLGQRLMLLSPLIALYLFATFAWFCLVRIFLRRSRQTARLFLLVLALLLAVAFPFAWHELGVGSLWLALWFALVVALFFAQGRGERAAAH</sequence>
<evidence type="ECO:0000313" key="3">
    <source>
        <dbReference type="Proteomes" id="UP001165498"/>
    </source>
</evidence>
<feature type="transmembrane region" description="Helical" evidence="1">
    <location>
        <begin position="108"/>
        <end position="125"/>
    </location>
</feature>
<comment type="caution">
    <text evidence="2">The sequence shown here is derived from an EMBL/GenBank/DDBJ whole genome shotgun (WGS) entry which is preliminary data.</text>
</comment>
<dbReference type="RefSeq" id="WP_255914424.1">
    <property type="nucleotide sequence ID" value="NZ_JANFQO010000009.1"/>
</dbReference>
<reference evidence="2" key="1">
    <citation type="submission" date="2022-07" db="EMBL/GenBank/DDBJ databases">
        <title>Tahibacter sp., a new gammaproteobacterium isolated from the silt sample collected at pig farm.</title>
        <authorList>
            <person name="Chen H."/>
        </authorList>
    </citation>
    <scope>NUCLEOTIDE SEQUENCE</scope>
    <source>
        <strain evidence="2">P2K</strain>
    </source>
</reference>
<gene>
    <name evidence="2" type="ORF">NM961_11250</name>
</gene>
<feature type="transmembrane region" description="Helical" evidence="1">
    <location>
        <begin position="55"/>
        <end position="76"/>
    </location>
</feature>
<keyword evidence="1" id="KW-0812">Transmembrane</keyword>
<feature type="transmembrane region" description="Helical" evidence="1">
    <location>
        <begin position="83"/>
        <end position="102"/>
    </location>
</feature>
<dbReference type="Proteomes" id="UP001165498">
    <property type="component" value="Unassembled WGS sequence"/>
</dbReference>
<evidence type="ECO:0000256" key="1">
    <source>
        <dbReference type="SAM" id="Phobius"/>
    </source>
</evidence>
<dbReference type="EMBL" id="JANFQO010000009">
    <property type="protein sequence ID" value="MCQ4165288.1"/>
    <property type="molecule type" value="Genomic_DNA"/>
</dbReference>